<evidence type="ECO:0000313" key="3">
    <source>
        <dbReference type="EMBL" id="KAF1957318.1"/>
    </source>
</evidence>
<feature type="compositionally biased region" description="Low complexity" evidence="1">
    <location>
        <begin position="22"/>
        <end position="37"/>
    </location>
</feature>
<feature type="transmembrane region" description="Helical" evidence="2">
    <location>
        <begin position="298"/>
        <end position="320"/>
    </location>
</feature>
<keyword evidence="2" id="KW-0812">Transmembrane</keyword>
<reference evidence="3" key="1">
    <citation type="journal article" date="2020" name="Stud. Mycol.">
        <title>101 Dothideomycetes genomes: a test case for predicting lifestyles and emergence of pathogens.</title>
        <authorList>
            <person name="Haridas S."/>
            <person name="Albert R."/>
            <person name="Binder M."/>
            <person name="Bloem J."/>
            <person name="Labutti K."/>
            <person name="Salamov A."/>
            <person name="Andreopoulos B."/>
            <person name="Baker S."/>
            <person name="Barry K."/>
            <person name="Bills G."/>
            <person name="Bluhm B."/>
            <person name="Cannon C."/>
            <person name="Castanera R."/>
            <person name="Culley D."/>
            <person name="Daum C."/>
            <person name="Ezra D."/>
            <person name="Gonzalez J."/>
            <person name="Henrissat B."/>
            <person name="Kuo A."/>
            <person name="Liang C."/>
            <person name="Lipzen A."/>
            <person name="Lutzoni F."/>
            <person name="Magnuson J."/>
            <person name="Mondo S."/>
            <person name="Nolan M."/>
            <person name="Ohm R."/>
            <person name="Pangilinan J."/>
            <person name="Park H.-J."/>
            <person name="Ramirez L."/>
            <person name="Alfaro M."/>
            <person name="Sun H."/>
            <person name="Tritt A."/>
            <person name="Yoshinaga Y."/>
            <person name="Zwiers L.-H."/>
            <person name="Turgeon B."/>
            <person name="Goodwin S."/>
            <person name="Spatafora J."/>
            <person name="Crous P."/>
            <person name="Grigoriev I."/>
        </authorList>
    </citation>
    <scope>NUCLEOTIDE SEQUENCE</scope>
    <source>
        <strain evidence="3">CBS 675.92</strain>
    </source>
</reference>
<evidence type="ECO:0000313" key="4">
    <source>
        <dbReference type="Proteomes" id="UP000800035"/>
    </source>
</evidence>
<gene>
    <name evidence="3" type="ORF">CC80DRAFT_503685</name>
</gene>
<protein>
    <submittedName>
        <fullName evidence="3">Uncharacterized protein</fullName>
    </submittedName>
</protein>
<dbReference type="EMBL" id="ML976989">
    <property type="protein sequence ID" value="KAF1957318.1"/>
    <property type="molecule type" value="Genomic_DNA"/>
</dbReference>
<proteinExistence type="predicted"/>
<evidence type="ECO:0000256" key="2">
    <source>
        <dbReference type="SAM" id="Phobius"/>
    </source>
</evidence>
<organism evidence="3 4">
    <name type="scientific">Byssothecium circinans</name>
    <dbReference type="NCBI Taxonomy" id="147558"/>
    <lineage>
        <taxon>Eukaryota</taxon>
        <taxon>Fungi</taxon>
        <taxon>Dikarya</taxon>
        <taxon>Ascomycota</taxon>
        <taxon>Pezizomycotina</taxon>
        <taxon>Dothideomycetes</taxon>
        <taxon>Pleosporomycetidae</taxon>
        <taxon>Pleosporales</taxon>
        <taxon>Massarineae</taxon>
        <taxon>Massarinaceae</taxon>
        <taxon>Byssothecium</taxon>
    </lineage>
</organism>
<accession>A0A6A5TY14</accession>
<keyword evidence="4" id="KW-1185">Reference proteome</keyword>
<keyword evidence="2" id="KW-0472">Membrane</keyword>
<keyword evidence="2" id="KW-1133">Transmembrane helix</keyword>
<evidence type="ECO:0000256" key="1">
    <source>
        <dbReference type="SAM" id="MobiDB-lite"/>
    </source>
</evidence>
<sequence>MRTSLLFGVEEVCFTSSKPLLPTQSQSTSAQPQTFPSDHAKAPCVRSFAPTSKKFFPQRHPHNIPHSLNPPTYPPLTTPFQRHKNLTPHTHHVPQHPRHLPHPLPPPPHTLLRTLTLASSDLAWYLTSDAAPGLMAYANCTTVNVYCIRAAKRAAHTIHASQLEKEGRERRNRIALVEQRRAEETRIEEERREMEWKAKAYDGLVERDFTFHFHYHTTVNNFGPTFVTNHFNNYVVDDRDGGFLERCSEIKTSEERFGADETYDGIVGERLGDVTTLRFVPHPHPVAPLPLGYNWKDVVGLLVFLGLAGLAAPYVMRYAAWFVFGRRRGEVAAAPVPAPVPFPPGFDPVPFPALPAFAPVPVPIAPARVPARPTPKQYAGEARERLLKRAYEDAVEKEKGDGEMCAALFSGPNFGSFGREKSIWLQT</sequence>
<dbReference type="Proteomes" id="UP000800035">
    <property type="component" value="Unassembled WGS sequence"/>
</dbReference>
<name>A0A6A5TY14_9PLEO</name>
<dbReference type="AlphaFoldDB" id="A0A6A5TY14"/>
<feature type="region of interest" description="Disordered" evidence="1">
    <location>
        <begin position="19"/>
        <end position="40"/>
    </location>
</feature>